<gene>
    <name evidence="1" type="ORF">LCGC14_0018690</name>
</gene>
<dbReference type="EMBL" id="LAZR01000003">
    <property type="protein sequence ID" value="KKO11388.1"/>
    <property type="molecule type" value="Genomic_DNA"/>
</dbReference>
<comment type="caution">
    <text evidence="1">The sequence shown here is derived from an EMBL/GenBank/DDBJ whole genome shotgun (WGS) entry which is preliminary data.</text>
</comment>
<dbReference type="AlphaFoldDB" id="A0A0F9WG24"/>
<protein>
    <recommendedName>
        <fullName evidence="2">Lipoprotein</fullName>
    </recommendedName>
</protein>
<name>A0A0F9WG24_9ZZZZ</name>
<organism evidence="1">
    <name type="scientific">marine sediment metagenome</name>
    <dbReference type="NCBI Taxonomy" id="412755"/>
    <lineage>
        <taxon>unclassified sequences</taxon>
        <taxon>metagenomes</taxon>
        <taxon>ecological metagenomes</taxon>
    </lineage>
</organism>
<accession>A0A0F9WG24</accession>
<reference evidence="1" key="1">
    <citation type="journal article" date="2015" name="Nature">
        <title>Complex archaea that bridge the gap between prokaryotes and eukaryotes.</title>
        <authorList>
            <person name="Spang A."/>
            <person name="Saw J.H."/>
            <person name="Jorgensen S.L."/>
            <person name="Zaremba-Niedzwiedzka K."/>
            <person name="Martijn J."/>
            <person name="Lind A.E."/>
            <person name="van Eijk R."/>
            <person name="Schleper C."/>
            <person name="Guy L."/>
            <person name="Ettema T.J."/>
        </authorList>
    </citation>
    <scope>NUCLEOTIDE SEQUENCE</scope>
</reference>
<dbReference type="PROSITE" id="PS51257">
    <property type="entry name" value="PROKAR_LIPOPROTEIN"/>
    <property type="match status" value="1"/>
</dbReference>
<proteinExistence type="predicted"/>
<evidence type="ECO:0008006" key="2">
    <source>
        <dbReference type="Google" id="ProtNLM"/>
    </source>
</evidence>
<sequence length="163" mass="18271">MKMIRLTVALPILLASCTDIAGSGLNPLWSDIRESVVCMPGGMMWTEHEVGRSRHQEMYSAVLRFKEIPKDQTVPFLLSRIDSTDVTSVHICPLDSATEGELAVYLLEEITGRPWFSAIGLAARPDNQKAELSRALRDHKKRQQLVDFYRMRDPNKAAADDGS</sequence>
<evidence type="ECO:0000313" key="1">
    <source>
        <dbReference type="EMBL" id="KKO11388.1"/>
    </source>
</evidence>